<evidence type="ECO:0000313" key="10">
    <source>
        <dbReference type="Proteomes" id="UP000033671"/>
    </source>
</evidence>
<comment type="similarity">
    <text evidence="1 8">Belongs to the N(4)/N(6)-methyltransferase family.</text>
</comment>
<evidence type="ECO:0000256" key="7">
    <source>
        <dbReference type="PIRSR" id="PIRSR000398-1"/>
    </source>
</evidence>
<reference evidence="9 10" key="1">
    <citation type="submission" date="2015-01" db="EMBL/GenBank/DDBJ databases">
        <title>Genome Sequencing of Rickettsiales.</title>
        <authorList>
            <person name="Daugherty S.C."/>
            <person name="Su Q."/>
            <person name="Abolude K."/>
            <person name="Beier-Sexton M."/>
            <person name="Carlyon J.A."/>
            <person name="Carter R."/>
            <person name="Day N.P."/>
            <person name="Dumler S.J."/>
            <person name="Dyachenko V."/>
            <person name="Godinez A."/>
            <person name="Kurtti T.J."/>
            <person name="Lichay M."/>
            <person name="Mullins K.E."/>
            <person name="Ott S."/>
            <person name="Pappas-Brown V."/>
            <person name="Paris D.H."/>
            <person name="Patel P."/>
            <person name="Richards A.L."/>
            <person name="Sadzewicz L."/>
            <person name="Sears K."/>
            <person name="Seidman D."/>
            <person name="Sengamalay N."/>
            <person name="Stenos J."/>
            <person name="Tallon L.J."/>
            <person name="Vincent G."/>
            <person name="Fraser C.M."/>
            <person name="Munderloh U."/>
            <person name="Dunning-Hotopp J.C."/>
        </authorList>
    </citation>
    <scope>NUCLEOTIDE SEQUENCE [LARGE SCALE GENOMIC DNA]</scope>
    <source>
        <strain evidence="9 10">TA716</strain>
    </source>
</reference>
<dbReference type="Gene3D" id="1.10.1020.10">
    <property type="entry name" value="Adenine-specific Methyltransferase, Domain 2"/>
    <property type="match status" value="1"/>
</dbReference>
<feature type="binding site" evidence="7">
    <location>
        <position position="15"/>
    </location>
    <ligand>
        <name>S-adenosyl-L-methionine</name>
        <dbReference type="ChEBI" id="CHEBI:59789"/>
    </ligand>
</feature>
<dbReference type="PATRIC" id="fig|1359175.3.peg.468"/>
<dbReference type="PRINTS" id="PR00505">
    <property type="entry name" value="D12N6MTFRASE"/>
</dbReference>
<evidence type="ECO:0000256" key="4">
    <source>
        <dbReference type="ARBA" id="ARBA00022679"/>
    </source>
</evidence>
<evidence type="ECO:0000256" key="3">
    <source>
        <dbReference type="ARBA" id="ARBA00022603"/>
    </source>
</evidence>
<dbReference type="InterPro" id="IPR002052">
    <property type="entry name" value="DNA_methylase_N6_adenine_CS"/>
</dbReference>
<protein>
    <recommendedName>
        <fullName evidence="2 8">Site-specific DNA-methyltransferase (adenine-specific)</fullName>
        <ecNumber evidence="2 8">2.1.1.72</ecNumber>
    </recommendedName>
</protein>
<dbReference type="Gene3D" id="3.40.50.150">
    <property type="entry name" value="Vaccinia Virus protein VP39"/>
    <property type="match status" value="1"/>
</dbReference>
<dbReference type="Pfam" id="PF02086">
    <property type="entry name" value="MethyltransfD12"/>
    <property type="match status" value="1"/>
</dbReference>
<dbReference type="InterPro" id="IPR012327">
    <property type="entry name" value="MeTrfase_D12"/>
</dbReference>
<name>A0A0F3PCA7_ORITS</name>
<evidence type="ECO:0000313" key="9">
    <source>
        <dbReference type="EMBL" id="KJV76884.1"/>
    </source>
</evidence>
<dbReference type="EMBL" id="LAOA01000013">
    <property type="protein sequence ID" value="KJV76884.1"/>
    <property type="molecule type" value="Genomic_DNA"/>
</dbReference>
<organism evidence="9 10">
    <name type="scientific">Orientia tsutsugamushi str. TA716</name>
    <dbReference type="NCBI Taxonomy" id="1359175"/>
    <lineage>
        <taxon>Bacteria</taxon>
        <taxon>Pseudomonadati</taxon>
        <taxon>Pseudomonadota</taxon>
        <taxon>Alphaproteobacteria</taxon>
        <taxon>Rickettsiales</taxon>
        <taxon>Rickettsiaceae</taxon>
        <taxon>Rickettsieae</taxon>
        <taxon>Orientia</taxon>
    </lineage>
</organism>
<feature type="binding site" evidence="7">
    <location>
        <position position="63"/>
    </location>
    <ligand>
        <name>S-adenosyl-L-methionine</name>
        <dbReference type="ChEBI" id="CHEBI:59789"/>
    </ligand>
</feature>
<evidence type="ECO:0000256" key="1">
    <source>
        <dbReference type="ARBA" id="ARBA00006594"/>
    </source>
</evidence>
<dbReference type="NCBIfam" id="TIGR00571">
    <property type="entry name" value="dam"/>
    <property type="match status" value="1"/>
</dbReference>
<evidence type="ECO:0000256" key="2">
    <source>
        <dbReference type="ARBA" id="ARBA00011900"/>
    </source>
</evidence>
<dbReference type="InterPro" id="IPR012263">
    <property type="entry name" value="M_m6A_EcoRV"/>
</dbReference>
<feature type="binding site" evidence="7">
    <location>
        <position position="185"/>
    </location>
    <ligand>
        <name>S-adenosyl-L-methionine</name>
        <dbReference type="ChEBI" id="CHEBI:59789"/>
    </ligand>
</feature>
<dbReference type="Proteomes" id="UP000033671">
    <property type="component" value="Unassembled WGS sequence"/>
</dbReference>
<dbReference type="GO" id="GO:1904047">
    <property type="term" value="F:S-adenosyl-L-methionine binding"/>
    <property type="evidence" value="ECO:0007669"/>
    <property type="project" value="TreeGrafter"/>
</dbReference>
<dbReference type="InterPro" id="IPR023095">
    <property type="entry name" value="Ade_MeTrfase_dom_2"/>
</dbReference>
<dbReference type="GO" id="GO:0043565">
    <property type="term" value="F:sequence-specific DNA binding"/>
    <property type="evidence" value="ECO:0007669"/>
    <property type="project" value="TreeGrafter"/>
</dbReference>
<dbReference type="InterPro" id="IPR029063">
    <property type="entry name" value="SAM-dependent_MTases_sf"/>
</dbReference>
<dbReference type="PANTHER" id="PTHR30481">
    <property type="entry name" value="DNA ADENINE METHYLASE"/>
    <property type="match status" value="1"/>
</dbReference>
<evidence type="ECO:0000256" key="5">
    <source>
        <dbReference type="ARBA" id="ARBA00022691"/>
    </source>
</evidence>
<feature type="binding site" evidence="7">
    <location>
        <position position="19"/>
    </location>
    <ligand>
        <name>S-adenosyl-L-methionine</name>
        <dbReference type="ChEBI" id="CHEBI:59789"/>
    </ligand>
</feature>
<dbReference type="GO" id="GO:0006298">
    <property type="term" value="P:mismatch repair"/>
    <property type="evidence" value="ECO:0007669"/>
    <property type="project" value="TreeGrafter"/>
</dbReference>
<keyword evidence="3 8" id="KW-0489">Methyltransferase</keyword>
<gene>
    <name evidence="9" type="ORF">OTSTA716_0548</name>
</gene>
<evidence type="ECO:0000256" key="6">
    <source>
        <dbReference type="ARBA" id="ARBA00047942"/>
    </source>
</evidence>
<keyword evidence="5 8" id="KW-0949">S-adenosyl-L-methionine</keyword>
<dbReference type="AlphaFoldDB" id="A0A0F3PCA7"/>
<dbReference type="EC" id="2.1.1.72" evidence="2 8"/>
<dbReference type="GO" id="GO:0032259">
    <property type="term" value="P:methylation"/>
    <property type="evidence" value="ECO:0007669"/>
    <property type="project" value="UniProtKB-KW"/>
</dbReference>
<dbReference type="GO" id="GO:0009007">
    <property type="term" value="F:site-specific DNA-methyltransferase (adenine-specific) activity"/>
    <property type="evidence" value="ECO:0007669"/>
    <property type="project" value="UniProtKB-UniRule"/>
</dbReference>
<proteinExistence type="inferred from homology"/>
<keyword evidence="4 8" id="KW-0808">Transferase</keyword>
<evidence type="ECO:0000256" key="8">
    <source>
        <dbReference type="RuleBase" id="RU361257"/>
    </source>
</evidence>
<dbReference type="SUPFAM" id="SSF53335">
    <property type="entry name" value="S-adenosyl-L-methionine-dependent methyltransferases"/>
    <property type="match status" value="1"/>
</dbReference>
<dbReference type="GO" id="GO:0009307">
    <property type="term" value="P:DNA restriction-modification system"/>
    <property type="evidence" value="ECO:0007669"/>
    <property type="project" value="InterPro"/>
</dbReference>
<dbReference type="PANTHER" id="PTHR30481:SF3">
    <property type="entry name" value="DNA ADENINE METHYLASE"/>
    <property type="match status" value="1"/>
</dbReference>
<dbReference type="RefSeq" id="WP_252831197.1">
    <property type="nucleotide sequence ID" value="NZ_LAOA01000013.1"/>
</dbReference>
<accession>A0A0F3PCA7</accession>
<comment type="caution">
    <text evidence="9">The sequence shown here is derived from an EMBL/GenBank/DDBJ whole genome shotgun (WGS) entry which is preliminary data.</text>
</comment>
<comment type="catalytic activity">
    <reaction evidence="6 8">
        <text>a 2'-deoxyadenosine in DNA + S-adenosyl-L-methionine = an N(6)-methyl-2'-deoxyadenosine in DNA + S-adenosyl-L-homocysteine + H(+)</text>
        <dbReference type="Rhea" id="RHEA:15197"/>
        <dbReference type="Rhea" id="RHEA-COMP:12418"/>
        <dbReference type="Rhea" id="RHEA-COMP:12419"/>
        <dbReference type="ChEBI" id="CHEBI:15378"/>
        <dbReference type="ChEBI" id="CHEBI:57856"/>
        <dbReference type="ChEBI" id="CHEBI:59789"/>
        <dbReference type="ChEBI" id="CHEBI:90615"/>
        <dbReference type="ChEBI" id="CHEBI:90616"/>
        <dbReference type="EC" id="2.1.1.72"/>
    </reaction>
</comment>
<dbReference type="PIRSF" id="PIRSF000398">
    <property type="entry name" value="M_m6A_EcoRV"/>
    <property type="match status" value="1"/>
</dbReference>
<dbReference type="PROSITE" id="PS00092">
    <property type="entry name" value="N6_MTASE"/>
    <property type="match status" value="1"/>
</dbReference>
<sequence length="290" mass="34405">MSVAVANKSKPFLHWIGSKRRIVNKLIEHLPQGPHYNYYEPFLGGGALFFQVRHLFKQCFLSDINLDLITSYNAVKNNPNEVNRLLSLYHKHHSKDYYYKVKNKYSNNPNEITAKFIYLNKYSFRGIYRVYKNGQSAQTFSGECYIKLHIASRINQCSRLLHGVSIYTTDFSFIEPQQNDFVYFDPPYHKSGERFYTRLPFDEKDQIRLRDFVQKLTNKGVKIMISNNNTAFIRDLYKDFNINTVTQSYLINEQRNPVNELIITNYKTVVVFYKKLVDNNYFEFCNLHKV</sequence>